<organism evidence="1 2">
    <name type="scientific">Sandaracinus amylolyticus</name>
    <dbReference type="NCBI Taxonomy" id="927083"/>
    <lineage>
        <taxon>Bacteria</taxon>
        <taxon>Pseudomonadati</taxon>
        <taxon>Myxococcota</taxon>
        <taxon>Polyangia</taxon>
        <taxon>Polyangiales</taxon>
        <taxon>Sandaracinaceae</taxon>
        <taxon>Sandaracinus</taxon>
    </lineage>
</organism>
<accession>A0A0F6SGS8</accession>
<dbReference type="KEGG" id="samy:DB32_006368"/>
<dbReference type="EMBL" id="CP011125">
    <property type="protein sequence ID" value="AKF09219.1"/>
    <property type="molecule type" value="Genomic_DNA"/>
</dbReference>
<dbReference type="Proteomes" id="UP000034883">
    <property type="component" value="Chromosome"/>
</dbReference>
<evidence type="ECO:0000313" key="1">
    <source>
        <dbReference type="EMBL" id="AKF09219.1"/>
    </source>
</evidence>
<protein>
    <submittedName>
        <fullName evidence="1">Uncharacterized protein</fullName>
    </submittedName>
</protein>
<keyword evidence="2" id="KW-1185">Reference proteome</keyword>
<sequence length="100" mass="10952">MRVTTSTLDHDAPAPAIEWTGALDLARVEQPVTAVGAGALVDDPVDAAMLRAARDAHAARDDASWYYQYLPMTDEGVFFRVHARDTVPFEDERGLVVLPE</sequence>
<proteinExistence type="predicted"/>
<reference evidence="1 2" key="1">
    <citation type="submission" date="2015-03" db="EMBL/GenBank/DDBJ databases">
        <title>Genome assembly of Sandaracinus amylolyticus DSM 53668.</title>
        <authorList>
            <person name="Sharma G."/>
            <person name="Subramanian S."/>
        </authorList>
    </citation>
    <scope>NUCLEOTIDE SEQUENCE [LARGE SCALE GENOMIC DNA]</scope>
    <source>
        <strain evidence="1 2">DSM 53668</strain>
    </source>
</reference>
<evidence type="ECO:0000313" key="2">
    <source>
        <dbReference type="Proteomes" id="UP000034883"/>
    </source>
</evidence>
<name>A0A0F6SGS8_9BACT</name>
<gene>
    <name evidence="1" type="ORF">DB32_006368</name>
</gene>
<dbReference type="AlphaFoldDB" id="A0A0F6SGS8"/>